<name>A0A7S4CJ98_9EUGL</name>
<sequence length="101" mass="11674">MLFDPVLYSILAYPIPDPQQLQTEKQHLESSTNPAERKLPLMSTHWRNMLHKNAPSPKTSQLHRCLTQKTPQTHEKKLANEITADMLLGCWGAGMPYRFKF</sequence>
<reference evidence="1" key="1">
    <citation type="submission" date="2021-01" db="EMBL/GenBank/DDBJ databases">
        <authorList>
            <person name="Corre E."/>
            <person name="Pelletier E."/>
            <person name="Niang G."/>
            <person name="Scheremetjew M."/>
            <person name="Finn R."/>
            <person name="Kale V."/>
            <person name="Holt S."/>
            <person name="Cochrane G."/>
            <person name="Meng A."/>
            <person name="Brown T."/>
            <person name="Cohen L."/>
        </authorList>
    </citation>
    <scope>NUCLEOTIDE SEQUENCE</scope>
    <source>
        <strain evidence="1">CCMP1594</strain>
    </source>
</reference>
<gene>
    <name evidence="1" type="ORF">EGYM00163_LOCUS9482</name>
</gene>
<protein>
    <submittedName>
        <fullName evidence="1">Uncharacterized protein</fullName>
    </submittedName>
</protein>
<dbReference type="AlphaFoldDB" id="A0A7S4CJ98"/>
<proteinExistence type="predicted"/>
<organism evidence="1">
    <name type="scientific">Eutreptiella gymnastica</name>
    <dbReference type="NCBI Taxonomy" id="73025"/>
    <lineage>
        <taxon>Eukaryota</taxon>
        <taxon>Discoba</taxon>
        <taxon>Euglenozoa</taxon>
        <taxon>Euglenida</taxon>
        <taxon>Spirocuta</taxon>
        <taxon>Euglenophyceae</taxon>
        <taxon>Eutreptiales</taxon>
        <taxon>Eutreptiaceae</taxon>
        <taxon>Eutreptiella</taxon>
    </lineage>
</organism>
<accession>A0A7S4CJ98</accession>
<evidence type="ECO:0000313" key="1">
    <source>
        <dbReference type="EMBL" id="CAE0798362.1"/>
    </source>
</evidence>
<dbReference type="EMBL" id="HBJA01029035">
    <property type="protein sequence ID" value="CAE0798362.1"/>
    <property type="molecule type" value="Transcribed_RNA"/>
</dbReference>